<dbReference type="Pfam" id="PF00550">
    <property type="entry name" value="PP-binding"/>
    <property type="match status" value="1"/>
</dbReference>
<reference evidence="2" key="1">
    <citation type="submission" date="2020-07" db="EMBL/GenBank/DDBJ databases">
        <title>Vallitalea pronyensis genome.</title>
        <authorList>
            <person name="Postec A."/>
        </authorList>
    </citation>
    <scope>NUCLEOTIDE SEQUENCE</scope>
    <source>
        <strain evidence="2">FatNI3</strain>
    </source>
</reference>
<dbReference type="KEGG" id="vpy:HZI73_06130"/>
<dbReference type="SUPFAM" id="SSF47336">
    <property type="entry name" value="ACP-like"/>
    <property type="match status" value="1"/>
</dbReference>
<evidence type="ECO:0000313" key="2">
    <source>
        <dbReference type="EMBL" id="QUI21905.1"/>
    </source>
</evidence>
<dbReference type="AlphaFoldDB" id="A0A8J8MHT8"/>
<proteinExistence type="predicted"/>
<keyword evidence="3" id="KW-1185">Reference proteome</keyword>
<evidence type="ECO:0000313" key="3">
    <source>
        <dbReference type="Proteomes" id="UP000683246"/>
    </source>
</evidence>
<dbReference type="InterPro" id="IPR009081">
    <property type="entry name" value="PP-bd_ACP"/>
</dbReference>
<protein>
    <submittedName>
        <fullName evidence="2">Acyl carrier protein</fullName>
    </submittedName>
</protein>
<dbReference type="PROSITE" id="PS50075">
    <property type="entry name" value="CARRIER"/>
    <property type="match status" value="1"/>
</dbReference>
<dbReference type="InterPro" id="IPR036736">
    <property type="entry name" value="ACP-like_sf"/>
</dbReference>
<dbReference type="Gene3D" id="1.10.1200.10">
    <property type="entry name" value="ACP-like"/>
    <property type="match status" value="1"/>
</dbReference>
<name>A0A8J8MHT8_9FIRM</name>
<evidence type="ECO:0000259" key="1">
    <source>
        <dbReference type="PROSITE" id="PS50075"/>
    </source>
</evidence>
<accession>A0A8J8MHT8</accession>
<dbReference type="Proteomes" id="UP000683246">
    <property type="component" value="Chromosome"/>
</dbReference>
<organism evidence="2 3">
    <name type="scientific">Vallitalea pronyensis</name>
    <dbReference type="NCBI Taxonomy" id="1348613"/>
    <lineage>
        <taxon>Bacteria</taxon>
        <taxon>Bacillati</taxon>
        <taxon>Bacillota</taxon>
        <taxon>Clostridia</taxon>
        <taxon>Lachnospirales</taxon>
        <taxon>Vallitaleaceae</taxon>
        <taxon>Vallitalea</taxon>
    </lineage>
</organism>
<sequence>MTMNRDVIRTKIKTFLGKFFGEKGVESLGDDDNFFELGFVNSLFAMQLITFIESEFDVTIDVAELNMDNFNTLHKIVDTIDKKISQR</sequence>
<dbReference type="EMBL" id="CP058649">
    <property type="protein sequence ID" value="QUI21905.1"/>
    <property type="molecule type" value="Genomic_DNA"/>
</dbReference>
<feature type="domain" description="Carrier" evidence="1">
    <location>
        <begin position="6"/>
        <end position="84"/>
    </location>
</feature>
<gene>
    <name evidence="2" type="ORF">HZI73_06130</name>
</gene>